<dbReference type="Proteomes" id="UP000000238">
    <property type="component" value="Chromosome"/>
</dbReference>
<dbReference type="RefSeq" id="WP_011400536.1">
    <property type="nucleotide sequence ID" value="NC_007645.1"/>
</dbReference>
<proteinExistence type="predicted"/>
<dbReference type="OrthoDB" id="7066649at2"/>
<dbReference type="EMBL" id="CP000155">
    <property type="protein sequence ID" value="ABC33486.1"/>
    <property type="molecule type" value="Genomic_DNA"/>
</dbReference>
<organism evidence="1 2">
    <name type="scientific">Hahella chejuensis (strain KCTC 2396)</name>
    <dbReference type="NCBI Taxonomy" id="349521"/>
    <lineage>
        <taxon>Bacteria</taxon>
        <taxon>Pseudomonadati</taxon>
        <taxon>Pseudomonadota</taxon>
        <taxon>Gammaproteobacteria</taxon>
        <taxon>Oceanospirillales</taxon>
        <taxon>Hahellaceae</taxon>
        <taxon>Hahella</taxon>
    </lineage>
</organism>
<dbReference type="AlphaFoldDB" id="Q2S788"/>
<dbReference type="KEGG" id="hch:HCH_06868"/>
<name>Q2S788_HAHCH</name>
<sequence>MSKVEFFVGGGGDKKDWITTIAAPTNLMESVKNYRQKSAPNITCYYYGHEEETLILTNIKSKWKSGEYKSIRLTGHSWGGQAVMDIAQQLFSLSIPVDELITLDPVSLWPFSKVMVAKWVNIYIKQSLIDNTIGKIPLVGNIASSLLSLPSLATQSGRSGGYIANVGGQLGEENGAYNIELDVTHADALLMYKKAREEMSHAPLNPKVIGVK</sequence>
<dbReference type="STRING" id="349521.HCH_06868"/>
<accession>Q2S788</accession>
<evidence type="ECO:0008006" key="3">
    <source>
        <dbReference type="Google" id="ProtNLM"/>
    </source>
</evidence>
<dbReference type="SUPFAM" id="SSF53474">
    <property type="entry name" value="alpha/beta-Hydrolases"/>
    <property type="match status" value="1"/>
</dbReference>
<reference evidence="1 2" key="1">
    <citation type="journal article" date="2005" name="Nucleic Acids Res.">
        <title>Genomic blueprint of Hahella chejuensis, a marine microbe producing an algicidal agent.</title>
        <authorList>
            <person name="Jeong H."/>
            <person name="Yim J.H."/>
            <person name="Lee C."/>
            <person name="Choi S.-H."/>
            <person name="Park Y.K."/>
            <person name="Yoon S.H."/>
            <person name="Hur C.-G."/>
            <person name="Kang H.-Y."/>
            <person name="Kim D."/>
            <person name="Lee H.H."/>
            <person name="Park K.H."/>
            <person name="Park S.-H."/>
            <person name="Park H.-S."/>
            <person name="Lee H.K."/>
            <person name="Oh T.K."/>
            <person name="Kim J.F."/>
        </authorList>
    </citation>
    <scope>NUCLEOTIDE SEQUENCE [LARGE SCALE GENOMIC DNA]</scope>
    <source>
        <strain evidence="1 2">KCTC 2396</strain>
    </source>
</reference>
<dbReference type="InterPro" id="IPR029058">
    <property type="entry name" value="AB_hydrolase_fold"/>
</dbReference>
<evidence type="ECO:0000313" key="1">
    <source>
        <dbReference type="EMBL" id="ABC33486.1"/>
    </source>
</evidence>
<keyword evidence="2" id="KW-1185">Reference proteome</keyword>
<dbReference type="HOGENOM" id="CLU_1298340_0_0_6"/>
<gene>
    <name evidence="1" type="ordered locus">HCH_06868</name>
</gene>
<dbReference type="eggNOG" id="COG3319">
    <property type="taxonomic scope" value="Bacteria"/>
</dbReference>
<evidence type="ECO:0000313" key="2">
    <source>
        <dbReference type="Proteomes" id="UP000000238"/>
    </source>
</evidence>
<protein>
    <recommendedName>
        <fullName evidence="3">Alpha/beta hydrolase</fullName>
    </recommendedName>
</protein>